<sequence length="46" mass="5200">MHVSLCKQIVNNYKSQPENAAAQHLTRGELFVSLQRGLMRGEVVVF</sequence>
<dbReference type="AlphaFoldDB" id="A0A139WBM4"/>
<dbReference type="Proteomes" id="UP000007266">
    <property type="component" value="Linkage group 9"/>
</dbReference>
<protein>
    <submittedName>
        <fullName evidence="1">Uncharacterized protein</fullName>
    </submittedName>
</protein>
<dbReference type="InParanoid" id="A0A139WBM4"/>
<dbReference type="EMBL" id="KQ971372">
    <property type="protein sequence ID" value="KYB25300.1"/>
    <property type="molecule type" value="Genomic_DNA"/>
</dbReference>
<name>A0A139WBM4_TRICA</name>
<reference evidence="1 2" key="2">
    <citation type="journal article" date="2010" name="Nucleic Acids Res.">
        <title>BeetleBase in 2010: revisions to provide comprehensive genomic information for Tribolium castaneum.</title>
        <authorList>
            <person name="Kim H.S."/>
            <person name="Murphy T."/>
            <person name="Xia J."/>
            <person name="Caragea D."/>
            <person name="Park Y."/>
            <person name="Beeman R.W."/>
            <person name="Lorenzen M.D."/>
            <person name="Butcher S."/>
            <person name="Manak J.R."/>
            <person name="Brown S.J."/>
        </authorList>
    </citation>
    <scope>GENOME REANNOTATION</scope>
    <source>
        <strain evidence="1 2">Georgia GA2</strain>
    </source>
</reference>
<organism evidence="1 2">
    <name type="scientific">Tribolium castaneum</name>
    <name type="common">Red flour beetle</name>
    <dbReference type="NCBI Taxonomy" id="7070"/>
    <lineage>
        <taxon>Eukaryota</taxon>
        <taxon>Metazoa</taxon>
        <taxon>Ecdysozoa</taxon>
        <taxon>Arthropoda</taxon>
        <taxon>Hexapoda</taxon>
        <taxon>Insecta</taxon>
        <taxon>Pterygota</taxon>
        <taxon>Neoptera</taxon>
        <taxon>Endopterygota</taxon>
        <taxon>Coleoptera</taxon>
        <taxon>Polyphaga</taxon>
        <taxon>Cucujiformia</taxon>
        <taxon>Tenebrionidae</taxon>
        <taxon>Tenebrionidae incertae sedis</taxon>
        <taxon>Tribolium</taxon>
    </lineage>
</organism>
<evidence type="ECO:0000313" key="1">
    <source>
        <dbReference type="EMBL" id="KYB25300.1"/>
    </source>
</evidence>
<reference evidence="1 2" key="1">
    <citation type="journal article" date="2008" name="Nature">
        <title>The genome of the model beetle and pest Tribolium castaneum.</title>
        <authorList>
            <consortium name="Tribolium Genome Sequencing Consortium"/>
            <person name="Richards S."/>
            <person name="Gibbs R.A."/>
            <person name="Weinstock G.M."/>
            <person name="Brown S.J."/>
            <person name="Denell R."/>
            <person name="Beeman R.W."/>
            <person name="Gibbs R."/>
            <person name="Beeman R.W."/>
            <person name="Brown S.J."/>
            <person name="Bucher G."/>
            <person name="Friedrich M."/>
            <person name="Grimmelikhuijzen C.J."/>
            <person name="Klingler M."/>
            <person name="Lorenzen M."/>
            <person name="Richards S."/>
            <person name="Roth S."/>
            <person name="Schroder R."/>
            <person name="Tautz D."/>
            <person name="Zdobnov E.M."/>
            <person name="Muzny D."/>
            <person name="Gibbs R.A."/>
            <person name="Weinstock G.M."/>
            <person name="Attaway T."/>
            <person name="Bell S."/>
            <person name="Buhay C.J."/>
            <person name="Chandrabose M.N."/>
            <person name="Chavez D."/>
            <person name="Clerk-Blankenburg K.P."/>
            <person name="Cree A."/>
            <person name="Dao M."/>
            <person name="Davis C."/>
            <person name="Chacko J."/>
            <person name="Dinh H."/>
            <person name="Dugan-Rocha S."/>
            <person name="Fowler G."/>
            <person name="Garner T.T."/>
            <person name="Garnes J."/>
            <person name="Gnirke A."/>
            <person name="Hawes A."/>
            <person name="Hernandez J."/>
            <person name="Hines S."/>
            <person name="Holder M."/>
            <person name="Hume J."/>
            <person name="Jhangiani S.N."/>
            <person name="Joshi V."/>
            <person name="Khan Z.M."/>
            <person name="Jackson L."/>
            <person name="Kovar C."/>
            <person name="Kowis A."/>
            <person name="Lee S."/>
            <person name="Lewis L.R."/>
            <person name="Margolis J."/>
            <person name="Morgan M."/>
            <person name="Nazareth L.V."/>
            <person name="Nguyen N."/>
            <person name="Okwuonu G."/>
            <person name="Parker D."/>
            <person name="Richards S."/>
            <person name="Ruiz S.J."/>
            <person name="Santibanez J."/>
            <person name="Savard J."/>
            <person name="Scherer S.E."/>
            <person name="Schneider B."/>
            <person name="Sodergren E."/>
            <person name="Tautz D."/>
            <person name="Vattahil S."/>
            <person name="Villasana D."/>
            <person name="White C.S."/>
            <person name="Wright R."/>
            <person name="Park Y."/>
            <person name="Beeman R.W."/>
            <person name="Lord J."/>
            <person name="Oppert B."/>
            <person name="Lorenzen M."/>
            <person name="Brown S."/>
            <person name="Wang L."/>
            <person name="Savard J."/>
            <person name="Tautz D."/>
            <person name="Richards S."/>
            <person name="Weinstock G."/>
            <person name="Gibbs R.A."/>
            <person name="Liu Y."/>
            <person name="Worley K."/>
            <person name="Weinstock G."/>
            <person name="Elsik C.G."/>
            <person name="Reese J.T."/>
            <person name="Elhaik E."/>
            <person name="Landan G."/>
            <person name="Graur D."/>
            <person name="Arensburger P."/>
            <person name="Atkinson P."/>
            <person name="Beeman R.W."/>
            <person name="Beidler J."/>
            <person name="Brown S.J."/>
            <person name="Demuth J.P."/>
            <person name="Drury D.W."/>
            <person name="Du Y.Z."/>
            <person name="Fujiwara H."/>
            <person name="Lorenzen M."/>
            <person name="Maselli V."/>
            <person name="Osanai M."/>
            <person name="Park Y."/>
            <person name="Robertson H.M."/>
            <person name="Tu Z."/>
            <person name="Wang J.J."/>
            <person name="Wang S."/>
            <person name="Richards S."/>
            <person name="Song H."/>
            <person name="Zhang L."/>
            <person name="Sodergren E."/>
            <person name="Werner D."/>
            <person name="Stanke M."/>
            <person name="Morgenstern B."/>
            <person name="Solovyev V."/>
            <person name="Kosarev P."/>
            <person name="Brown G."/>
            <person name="Chen H.C."/>
            <person name="Ermolaeva O."/>
            <person name="Hlavina W."/>
            <person name="Kapustin Y."/>
            <person name="Kiryutin B."/>
            <person name="Kitts P."/>
            <person name="Maglott D."/>
            <person name="Pruitt K."/>
            <person name="Sapojnikov V."/>
            <person name="Souvorov A."/>
            <person name="Mackey A.J."/>
            <person name="Waterhouse R.M."/>
            <person name="Wyder S."/>
            <person name="Zdobnov E.M."/>
            <person name="Zdobnov E.M."/>
            <person name="Wyder S."/>
            <person name="Kriventseva E.V."/>
            <person name="Kadowaki T."/>
            <person name="Bork P."/>
            <person name="Aranda M."/>
            <person name="Bao R."/>
            <person name="Beermann A."/>
            <person name="Berns N."/>
            <person name="Bolognesi R."/>
            <person name="Bonneton F."/>
            <person name="Bopp D."/>
            <person name="Brown S.J."/>
            <person name="Bucher G."/>
            <person name="Butts T."/>
            <person name="Chaumot A."/>
            <person name="Denell R.E."/>
            <person name="Ferrier D.E."/>
            <person name="Friedrich M."/>
            <person name="Gordon C.M."/>
            <person name="Jindra M."/>
            <person name="Klingler M."/>
            <person name="Lan Q."/>
            <person name="Lattorff H.M."/>
            <person name="Laudet V."/>
            <person name="von Levetsow C."/>
            <person name="Liu Z."/>
            <person name="Lutz R."/>
            <person name="Lynch J.A."/>
            <person name="da Fonseca R.N."/>
            <person name="Posnien N."/>
            <person name="Reuter R."/>
            <person name="Roth S."/>
            <person name="Savard J."/>
            <person name="Schinko J.B."/>
            <person name="Schmitt C."/>
            <person name="Schoppmeier M."/>
            <person name="Schroder R."/>
            <person name="Shippy T.D."/>
            <person name="Simonnet F."/>
            <person name="Marques-Souza H."/>
            <person name="Tautz D."/>
            <person name="Tomoyasu Y."/>
            <person name="Trauner J."/>
            <person name="Van der Zee M."/>
            <person name="Vervoort M."/>
            <person name="Wittkopp N."/>
            <person name="Wimmer E.A."/>
            <person name="Yang X."/>
            <person name="Jones A.K."/>
            <person name="Sattelle D.B."/>
            <person name="Ebert P.R."/>
            <person name="Nelson D."/>
            <person name="Scott J.G."/>
            <person name="Beeman R.W."/>
            <person name="Muthukrishnan S."/>
            <person name="Kramer K.J."/>
            <person name="Arakane Y."/>
            <person name="Beeman R.W."/>
            <person name="Zhu Q."/>
            <person name="Hogenkamp D."/>
            <person name="Dixit R."/>
            <person name="Oppert B."/>
            <person name="Jiang H."/>
            <person name="Zou Z."/>
            <person name="Marshall J."/>
            <person name="Elpidina E."/>
            <person name="Vinokurov K."/>
            <person name="Oppert C."/>
            <person name="Zou Z."/>
            <person name="Evans J."/>
            <person name="Lu Z."/>
            <person name="Zhao P."/>
            <person name="Sumathipala N."/>
            <person name="Altincicek B."/>
            <person name="Vilcinskas A."/>
            <person name="Williams M."/>
            <person name="Hultmark D."/>
            <person name="Hetru C."/>
            <person name="Jiang H."/>
            <person name="Grimmelikhuijzen C.J."/>
            <person name="Hauser F."/>
            <person name="Cazzamali G."/>
            <person name="Williamson M."/>
            <person name="Park Y."/>
            <person name="Li B."/>
            <person name="Tanaka Y."/>
            <person name="Predel R."/>
            <person name="Neupert S."/>
            <person name="Schachtner J."/>
            <person name="Verleyen P."/>
            <person name="Raible F."/>
            <person name="Bork P."/>
            <person name="Friedrich M."/>
            <person name="Walden K.K."/>
            <person name="Robertson H.M."/>
            <person name="Angeli S."/>
            <person name="Foret S."/>
            <person name="Bucher G."/>
            <person name="Schuetz S."/>
            <person name="Maleszka R."/>
            <person name="Wimmer E.A."/>
            <person name="Beeman R.W."/>
            <person name="Lorenzen M."/>
            <person name="Tomoyasu Y."/>
            <person name="Miller S.C."/>
            <person name="Grossmann D."/>
            <person name="Bucher G."/>
        </authorList>
    </citation>
    <scope>NUCLEOTIDE SEQUENCE [LARGE SCALE GENOMIC DNA]</scope>
    <source>
        <strain evidence="1 2">Georgia GA2</strain>
    </source>
</reference>
<evidence type="ECO:0000313" key="2">
    <source>
        <dbReference type="Proteomes" id="UP000007266"/>
    </source>
</evidence>
<gene>
    <name evidence="1" type="primary">AUGUSTUS-3.0.2_34401</name>
    <name evidence="1" type="ORF">TcasGA2_TC034401</name>
</gene>
<accession>A0A139WBM4</accession>
<proteinExistence type="predicted"/>
<keyword evidence="2" id="KW-1185">Reference proteome</keyword>